<protein>
    <submittedName>
        <fullName evidence="1">Uncharacterized protein</fullName>
    </submittedName>
</protein>
<evidence type="ECO:0000313" key="2">
    <source>
        <dbReference type="Proteomes" id="UP000266861"/>
    </source>
</evidence>
<evidence type="ECO:0000313" key="1">
    <source>
        <dbReference type="EMBL" id="RHZ82023.1"/>
    </source>
</evidence>
<dbReference type="EMBL" id="PQFF01000106">
    <property type="protein sequence ID" value="RHZ82023.1"/>
    <property type="molecule type" value="Genomic_DNA"/>
</dbReference>
<organism evidence="1 2">
    <name type="scientific">Diversispora epigaea</name>
    <dbReference type="NCBI Taxonomy" id="1348612"/>
    <lineage>
        <taxon>Eukaryota</taxon>
        <taxon>Fungi</taxon>
        <taxon>Fungi incertae sedis</taxon>
        <taxon>Mucoromycota</taxon>
        <taxon>Glomeromycotina</taxon>
        <taxon>Glomeromycetes</taxon>
        <taxon>Diversisporales</taxon>
        <taxon>Diversisporaceae</taxon>
        <taxon>Diversispora</taxon>
    </lineage>
</organism>
<proteinExistence type="predicted"/>
<sequence length="136" mass="15888">MFPDLINTWRIRDLQECKLEILFTKLILFLHRYKVDEVLLKLKEAEILKAELAVVCGKIKYELSQAYQDISPIIITQNGVRASCKKHISEAEFIRQPNNDIIHIQCNFDKSSRDNSLEILIPQPPLHLHLILNNQK</sequence>
<keyword evidence="2" id="KW-1185">Reference proteome</keyword>
<comment type="caution">
    <text evidence="1">The sequence shown here is derived from an EMBL/GenBank/DDBJ whole genome shotgun (WGS) entry which is preliminary data.</text>
</comment>
<name>A0A397JAK9_9GLOM</name>
<reference evidence="1 2" key="1">
    <citation type="submission" date="2018-08" db="EMBL/GenBank/DDBJ databases">
        <title>Genome and evolution of the arbuscular mycorrhizal fungus Diversispora epigaea (formerly Glomus versiforme) and its bacterial endosymbionts.</title>
        <authorList>
            <person name="Sun X."/>
            <person name="Fei Z."/>
            <person name="Harrison M."/>
        </authorList>
    </citation>
    <scope>NUCLEOTIDE SEQUENCE [LARGE SCALE GENOMIC DNA]</scope>
    <source>
        <strain evidence="1 2">IT104</strain>
    </source>
</reference>
<dbReference type="STRING" id="1348612.A0A397JAK9"/>
<gene>
    <name evidence="1" type="ORF">Glove_114g22</name>
</gene>
<dbReference type="Proteomes" id="UP000266861">
    <property type="component" value="Unassembled WGS sequence"/>
</dbReference>
<accession>A0A397JAK9</accession>
<dbReference type="AlphaFoldDB" id="A0A397JAK9"/>